<keyword evidence="5" id="KW-0408">Iron</keyword>
<dbReference type="InterPro" id="IPR003451">
    <property type="entry name" value="LytB/IspH"/>
</dbReference>
<sequence>MKQFNVPSIYRSDLISAIKSNRRLQDKLKKDFSPTLLDFGAVQIFLARHFGFCYGVENAIEIAFNIIEAHPDRQIYLLSEMIHNPQVNADLAQRGVKFLQDTYGRQLISFDEISSEDIVVIPAFGTTLEVEELLHSKGIQTEKYNTTCPFVEKVWNRSEQIARKGYSIVVHGKPRHEETRATFSHASAKTPTVIVNDMQEAALLAEFIRGQRPGAEFYSLFHGKYSEGFDVEKDLKSLGVVNQTTQLASETQAISDFLKKTIKEHYQLDDTNLAQHFADTRDTLCYATNDNQSAVSGMLETDADFAIVVGGYNSSNTSHLVELCSEKLPTYFINHASRILSAREIETCDWRTKKISHVKDFMGDRRPAKILITSGASCPDSIVQEVIYRLLDLFDCKAKIEQVARQFNHENENELS</sequence>
<dbReference type="GO" id="GO:0046872">
    <property type="term" value="F:metal ion binding"/>
    <property type="evidence" value="ECO:0007669"/>
    <property type="project" value="UniProtKB-KW"/>
</dbReference>
<dbReference type="PANTHER" id="PTHR31619">
    <property type="entry name" value="4-HYDROXY-3-METHYLBUT-2-ENYL DIPHOSPHATE REDUCTASE, CHLOROPLASTIC"/>
    <property type="match status" value="1"/>
</dbReference>
<evidence type="ECO:0000256" key="7">
    <source>
        <dbReference type="ARBA" id="ARBA00046313"/>
    </source>
</evidence>
<dbReference type="NCBIfam" id="NF009911">
    <property type="entry name" value="PRK13371.1"/>
    <property type="match status" value="1"/>
</dbReference>
<keyword evidence="4 9" id="KW-0560">Oxidoreductase</keyword>
<keyword evidence="6" id="KW-0411">Iron-sulfur</keyword>
<keyword evidence="10" id="KW-1185">Reference proteome</keyword>
<reference evidence="9 10" key="1">
    <citation type="journal article" date="2017" name="Int. J. Syst. Evol. Microbiol.">
        <title>Arachidicoccus ginsenosidivorans sp. nov., with ginsenoside-converting activity isolated from ginseng cultivating soil.</title>
        <authorList>
            <person name="Siddiqi M.Z."/>
            <person name="Aslam Z."/>
            <person name="Im W.T."/>
        </authorList>
    </citation>
    <scope>NUCLEOTIDE SEQUENCE [LARGE SCALE GENOMIC DNA]</scope>
    <source>
        <strain evidence="9 10">Gsoil 809</strain>
    </source>
</reference>
<dbReference type="KEGG" id="agi:FSB73_17565"/>
<proteinExistence type="predicted"/>
<organism evidence="9 10">
    <name type="scientific">Arachidicoccus ginsenosidivorans</name>
    <dbReference type="NCBI Taxonomy" id="496057"/>
    <lineage>
        <taxon>Bacteria</taxon>
        <taxon>Pseudomonadati</taxon>
        <taxon>Bacteroidota</taxon>
        <taxon>Chitinophagia</taxon>
        <taxon>Chitinophagales</taxon>
        <taxon>Chitinophagaceae</taxon>
        <taxon>Arachidicoccus</taxon>
    </lineage>
</organism>
<evidence type="ECO:0000313" key="10">
    <source>
        <dbReference type="Proteomes" id="UP000321291"/>
    </source>
</evidence>
<dbReference type="EC" id="1.17.7.4" evidence="9"/>
<dbReference type="OrthoDB" id="9777362at2"/>
<dbReference type="GO" id="GO:0050992">
    <property type="term" value="P:dimethylallyl diphosphate biosynthetic process"/>
    <property type="evidence" value="ECO:0007669"/>
    <property type="project" value="InterPro"/>
</dbReference>
<evidence type="ECO:0000256" key="1">
    <source>
        <dbReference type="ARBA" id="ARBA00001966"/>
    </source>
</evidence>
<accession>A0A5B8VQN8</accession>
<dbReference type="GO" id="GO:0051745">
    <property type="term" value="F:4-hydroxy-3-methylbut-2-enyl diphosphate reductase activity"/>
    <property type="evidence" value="ECO:0007669"/>
    <property type="project" value="UniProtKB-EC"/>
</dbReference>
<dbReference type="PANTHER" id="PTHR31619:SF5">
    <property type="entry name" value="4-HYDROXY-3-METHYLBUT-2-ENYL DIPHOSPHATE REDUCTASE, CHLOROPLASTIC"/>
    <property type="match status" value="1"/>
</dbReference>
<dbReference type="CDD" id="cd13944">
    <property type="entry name" value="lytB_ispH"/>
    <property type="match status" value="1"/>
</dbReference>
<evidence type="ECO:0000256" key="5">
    <source>
        <dbReference type="ARBA" id="ARBA00023004"/>
    </source>
</evidence>
<dbReference type="RefSeq" id="WP_146785155.1">
    <property type="nucleotide sequence ID" value="NZ_CP042434.1"/>
</dbReference>
<evidence type="ECO:0000256" key="8">
    <source>
        <dbReference type="ARBA" id="ARBA00046314"/>
    </source>
</evidence>
<gene>
    <name evidence="9" type="ORF">FSB73_17565</name>
</gene>
<evidence type="ECO:0000256" key="2">
    <source>
        <dbReference type="ARBA" id="ARBA00022485"/>
    </source>
</evidence>
<evidence type="ECO:0000256" key="6">
    <source>
        <dbReference type="ARBA" id="ARBA00023014"/>
    </source>
</evidence>
<protein>
    <submittedName>
        <fullName evidence="9">4-hydroxy-3-methylbut-2-enyl diphosphate reductase</fullName>
        <ecNumber evidence="9">1.17.7.4</ecNumber>
    </submittedName>
</protein>
<keyword evidence="2" id="KW-0004">4Fe-4S</keyword>
<evidence type="ECO:0000313" key="9">
    <source>
        <dbReference type="EMBL" id="QEC73212.1"/>
    </source>
</evidence>
<comment type="cofactor">
    <cofactor evidence="1">
        <name>[4Fe-4S] cluster</name>
        <dbReference type="ChEBI" id="CHEBI:49883"/>
    </cofactor>
</comment>
<comment type="pathway">
    <text evidence="8">Isoprenoid biosynthesis; dimethylallyl diphosphate biosynthesis; dimethylallyl diphosphate from (2E)-4-hydroxy-3-methylbutenyl diphosphate: step 1/1.</text>
</comment>
<evidence type="ECO:0000256" key="3">
    <source>
        <dbReference type="ARBA" id="ARBA00022723"/>
    </source>
</evidence>
<dbReference type="Pfam" id="PF02401">
    <property type="entry name" value="LYTB"/>
    <property type="match status" value="1"/>
</dbReference>
<dbReference type="AlphaFoldDB" id="A0A5B8VQN8"/>
<name>A0A5B8VQN8_9BACT</name>
<dbReference type="NCBIfam" id="TIGR00216">
    <property type="entry name" value="ispH_lytB"/>
    <property type="match status" value="1"/>
</dbReference>
<dbReference type="GO" id="GO:0019288">
    <property type="term" value="P:isopentenyl diphosphate biosynthetic process, methylerythritol 4-phosphate pathway"/>
    <property type="evidence" value="ECO:0007669"/>
    <property type="project" value="InterPro"/>
</dbReference>
<dbReference type="GO" id="GO:0051539">
    <property type="term" value="F:4 iron, 4 sulfur cluster binding"/>
    <property type="evidence" value="ECO:0007669"/>
    <property type="project" value="UniProtKB-KW"/>
</dbReference>
<dbReference type="Proteomes" id="UP000321291">
    <property type="component" value="Chromosome"/>
</dbReference>
<keyword evidence="3" id="KW-0479">Metal-binding</keyword>
<dbReference type="EMBL" id="CP042434">
    <property type="protein sequence ID" value="QEC73212.1"/>
    <property type="molecule type" value="Genomic_DNA"/>
</dbReference>
<evidence type="ECO:0000256" key="4">
    <source>
        <dbReference type="ARBA" id="ARBA00023002"/>
    </source>
</evidence>
<dbReference type="Gene3D" id="3.40.1010.20">
    <property type="entry name" value="4-hydroxy-3-methylbut-2-enyl diphosphate reductase, catalytic domain"/>
    <property type="match status" value="2"/>
</dbReference>
<comment type="pathway">
    <text evidence="7">Isoprenoid biosynthesis; isopentenyl diphosphate biosynthesis via DXP pathway; isopentenyl diphosphate from 1-deoxy-D-xylulose 5-phosphate: step 6/6.</text>
</comment>
<dbReference type="Gene3D" id="3.40.50.11270">
    <property type="match status" value="1"/>
</dbReference>